<accession>A0AAX6NIH8</accession>
<name>A0AAX6NIH8_PRIAR</name>
<protein>
    <submittedName>
        <fullName evidence="2">Uncharacterized protein</fullName>
    </submittedName>
</protein>
<dbReference type="EMBL" id="JAPTGD010000008">
    <property type="protein sequence ID" value="MDU9695557.1"/>
    <property type="molecule type" value="Genomic_DNA"/>
</dbReference>
<reference evidence="2" key="2">
    <citation type="submission" date="2022-12" db="EMBL/GenBank/DDBJ databases">
        <authorList>
            <person name="Dechsakulwatana C."/>
            <person name="Rungsihiranrut A."/>
            <person name="Muangchinda C."/>
            <person name="Ningthoujam R."/>
            <person name="Klankeo P."/>
            <person name="Pinyakong O."/>
        </authorList>
    </citation>
    <scope>NUCLEOTIDE SEQUENCE</scope>
    <source>
        <strain evidence="2">TL01-2</strain>
    </source>
</reference>
<dbReference type="Proteomes" id="UP001269400">
    <property type="component" value="Unassembled WGS sequence"/>
</dbReference>
<gene>
    <name evidence="2" type="ORF">O0Q50_30610</name>
</gene>
<dbReference type="AlphaFoldDB" id="A0AAX6NIH8"/>
<evidence type="ECO:0000256" key="1">
    <source>
        <dbReference type="SAM" id="Coils"/>
    </source>
</evidence>
<comment type="caution">
    <text evidence="2">The sequence shown here is derived from an EMBL/GenBank/DDBJ whole genome shotgun (WGS) entry which is preliminary data.</text>
</comment>
<evidence type="ECO:0000313" key="2">
    <source>
        <dbReference type="EMBL" id="MDU9695557.1"/>
    </source>
</evidence>
<proteinExistence type="predicted"/>
<dbReference type="RefSeq" id="WP_316911696.1">
    <property type="nucleotide sequence ID" value="NZ_JAPTGD010000008.1"/>
</dbReference>
<reference evidence="2" key="1">
    <citation type="journal article" date="2022" name="J Environ Chem Eng">
        <title>Biodegradation of petroleum oil using a constructed nonpathogenic and heavy metal-tolerant bacterial consortium isolated from marine sponges.</title>
        <authorList>
            <person name="Dechsakulwatana C."/>
            <person name="Rungsihiranrut A."/>
            <person name="Muangchinda C."/>
            <person name="Ningthoujam R."/>
            <person name="Klankeo P."/>
            <person name="Pinyakong O."/>
        </authorList>
    </citation>
    <scope>NUCLEOTIDE SEQUENCE</scope>
    <source>
        <strain evidence="2">TL01-2</strain>
    </source>
</reference>
<sequence>MTEVKVKPLFTEAEKALAAYKEQVKKLDEQERELNAELATIEAEMTANVFAQENATVSESVYLKIQAKELVQRNEIIEVLLEELAEERSELKLKFVPVLREALGRTPYHEYDATEIVERYRYMMLTEIADIGSQMREQFREISPDVQEVFQDQKVKERYPRLAYAYDDGHYSPSFSWMTKSVVSKDEVFSACKGWLPQGLKAPQEEGEKQ</sequence>
<organism evidence="2 3">
    <name type="scientific">Priestia aryabhattai</name>
    <name type="common">Bacillus aryabhattai</name>
    <dbReference type="NCBI Taxonomy" id="412384"/>
    <lineage>
        <taxon>Bacteria</taxon>
        <taxon>Bacillati</taxon>
        <taxon>Bacillota</taxon>
        <taxon>Bacilli</taxon>
        <taxon>Bacillales</taxon>
        <taxon>Bacillaceae</taxon>
        <taxon>Priestia</taxon>
    </lineage>
</organism>
<evidence type="ECO:0000313" key="3">
    <source>
        <dbReference type="Proteomes" id="UP001269400"/>
    </source>
</evidence>
<keyword evidence="1" id="KW-0175">Coiled coil</keyword>
<feature type="coiled-coil region" evidence="1">
    <location>
        <begin position="10"/>
        <end position="94"/>
    </location>
</feature>